<dbReference type="EMBL" id="JAIWYP010000013">
    <property type="protein sequence ID" value="KAH3721537.1"/>
    <property type="molecule type" value="Genomic_DNA"/>
</dbReference>
<dbReference type="Proteomes" id="UP000828390">
    <property type="component" value="Unassembled WGS sequence"/>
</dbReference>
<accession>A0A9D4CD92</accession>
<dbReference type="SUPFAM" id="SSF46689">
    <property type="entry name" value="Homeodomain-like"/>
    <property type="match status" value="1"/>
</dbReference>
<dbReference type="AlphaFoldDB" id="A0A9D4CD92"/>
<evidence type="ECO:0000256" key="1">
    <source>
        <dbReference type="ARBA" id="ARBA00004123"/>
    </source>
</evidence>
<evidence type="ECO:0000256" key="4">
    <source>
        <dbReference type="ARBA" id="ARBA00023155"/>
    </source>
</evidence>
<evidence type="ECO:0000256" key="7">
    <source>
        <dbReference type="RuleBase" id="RU000682"/>
    </source>
</evidence>
<keyword evidence="4 6" id="KW-0371">Homeobox</keyword>
<keyword evidence="11" id="KW-1185">Reference proteome</keyword>
<evidence type="ECO:0000256" key="8">
    <source>
        <dbReference type="SAM" id="MobiDB-lite"/>
    </source>
</evidence>
<gene>
    <name evidence="10" type="ORF">DPMN_064466</name>
</gene>
<protein>
    <recommendedName>
        <fullName evidence="9">Homeobox domain-containing protein</fullName>
    </recommendedName>
</protein>
<dbReference type="GO" id="GO:0000981">
    <property type="term" value="F:DNA-binding transcription factor activity, RNA polymerase II-specific"/>
    <property type="evidence" value="ECO:0007669"/>
    <property type="project" value="TreeGrafter"/>
</dbReference>
<feature type="domain" description="Homeobox" evidence="9">
    <location>
        <begin position="12"/>
        <end position="72"/>
    </location>
</feature>
<name>A0A9D4CD92_DREPO</name>
<feature type="region of interest" description="Disordered" evidence="8">
    <location>
        <begin position="147"/>
        <end position="172"/>
    </location>
</feature>
<keyword evidence="2" id="KW-0217">Developmental protein</keyword>
<comment type="subcellular location">
    <subcellularLocation>
        <location evidence="1 6 7">Nucleus</location>
    </subcellularLocation>
</comment>
<evidence type="ECO:0000256" key="6">
    <source>
        <dbReference type="PROSITE-ProRule" id="PRU00108"/>
    </source>
</evidence>
<evidence type="ECO:0000256" key="5">
    <source>
        <dbReference type="ARBA" id="ARBA00023242"/>
    </source>
</evidence>
<dbReference type="PANTHER" id="PTHR45793">
    <property type="entry name" value="HOMEOBOX PROTEIN"/>
    <property type="match status" value="1"/>
</dbReference>
<dbReference type="GO" id="GO:0005634">
    <property type="term" value="C:nucleus"/>
    <property type="evidence" value="ECO:0007669"/>
    <property type="project" value="UniProtKB-SubCell"/>
</dbReference>
<dbReference type="CDD" id="cd00086">
    <property type="entry name" value="homeodomain"/>
    <property type="match status" value="1"/>
</dbReference>
<dbReference type="SMART" id="SM00389">
    <property type="entry name" value="HOX"/>
    <property type="match status" value="1"/>
</dbReference>
<keyword evidence="5 6" id="KW-0539">Nucleus</keyword>
<proteinExistence type="predicted"/>
<dbReference type="InterPro" id="IPR001356">
    <property type="entry name" value="HD"/>
</dbReference>
<dbReference type="Gene3D" id="1.10.10.60">
    <property type="entry name" value="Homeodomain-like"/>
    <property type="match status" value="1"/>
</dbReference>
<evidence type="ECO:0000256" key="3">
    <source>
        <dbReference type="ARBA" id="ARBA00023125"/>
    </source>
</evidence>
<reference evidence="10" key="2">
    <citation type="submission" date="2020-11" db="EMBL/GenBank/DDBJ databases">
        <authorList>
            <person name="McCartney M.A."/>
            <person name="Auch B."/>
            <person name="Kono T."/>
            <person name="Mallez S."/>
            <person name="Becker A."/>
            <person name="Gohl D.M."/>
            <person name="Silverstein K.A.T."/>
            <person name="Koren S."/>
            <person name="Bechman K.B."/>
            <person name="Herman A."/>
            <person name="Abrahante J.E."/>
            <person name="Garbe J."/>
        </authorList>
    </citation>
    <scope>NUCLEOTIDE SEQUENCE</scope>
    <source>
        <strain evidence="10">Duluth1</strain>
        <tissue evidence="10">Whole animal</tissue>
    </source>
</reference>
<dbReference type="PROSITE" id="PS50071">
    <property type="entry name" value="HOMEOBOX_2"/>
    <property type="match status" value="1"/>
</dbReference>
<sequence>MKFTYTRTTGKTGSKRKRTTFTREQLKTLEAAFSDTRYPDVQVRVRLAIKLGLTGNSILIWFKNRRAKTIHTDSNDVNTISLNSSRADTRTTDTDGGRKLTGSQNSRLTKKKTPDSDDVNRITPDKLNKRHRSVDVSDGLAWMPKRTSTPISVSTEDLDSSDTLSASETDDVSFTENYRKDANVNEQSTSLGNNYIYNNFPLETSSVGDALRFG</sequence>
<feature type="compositionally biased region" description="Basic and acidic residues" evidence="8">
    <location>
        <begin position="87"/>
        <end position="98"/>
    </location>
</feature>
<dbReference type="InterPro" id="IPR009057">
    <property type="entry name" value="Homeodomain-like_sf"/>
</dbReference>
<dbReference type="GO" id="GO:0000978">
    <property type="term" value="F:RNA polymerase II cis-regulatory region sequence-specific DNA binding"/>
    <property type="evidence" value="ECO:0007669"/>
    <property type="project" value="TreeGrafter"/>
</dbReference>
<feature type="compositionally biased region" description="Basic and acidic residues" evidence="8">
    <location>
        <begin position="112"/>
        <end position="127"/>
    </location>
</feature>
<keyword evidence="3 6" id="KW-0238">DNA-binding</keyword>
<evidence type="ECO:0000259" key="9">
    <source>
        <dbReference type="PROSITE" id="PS50071"/>
    </source>
</evidence>
<feature type="DNA-binding region" description="Homeobox" evidence="6">
    <location>
        <begin position="14"/>
        <end position="73"/>
    </location>
</feature>
<comment type="caution">
    <text evidence="10">The sequence shown here is derived from an EMBL/GenBank/DDBJ whole genome shotgun (WGS) entry which is preliminary data.</text>
</comment>
<feature type="region of interest" description="Disordered" evidence="8">
    <location>
        <begin position="86"/>
        <end position="127"/>
    </location>
</feature>
<organism evidence="10 11">
    <name type="scientific">Dreissena polymorpha</name>
    <name type="common">Zebra mussel</name>
    <name type="synonym">Mytilus polymorpha</name>
    <dbReference type="NCBI Taxonomy" id="45954"/>
    <lineage>
        <taxon>Eukaryota</taxon>
        <taxon>Metazoa</taxon>
        <taxon>Spiralia</taxon>
        <taxon>Lophotrochozoa</taxon>
        <taxon>Mollusca</taxon>
        <taxon>Bivalvia</taxon>
        <taxon>Autobranchia</taxon>
        <taxon>Heteroconchia</taxon>
        <taxon>Euheterodonta</taxon>
        <taxon>Imparidentia</taxon>
        <taxon>Neoheterodontei</taxon>
        <taxon>Myida</taxon>
        <taxon>Dreissenoidea</taxon>
        <taxon>Dreissenidae</taxon>
        <taxon>Dreissena</taxon>
    </lineage>
</organism>
<dbReference type="Pfam" id="PF00046">
    <property type="entry name" value="Homeodomain"/>
    <property type="match status" value="1"/>
</dbReference>
<reference evidence="10" key="1">
    <citation type="journal article" date="2019" name="bioRxiv">
        <title>The Genome of the Zebra Mussel, Dreissena polymorpha: A Resource for Invasive Species Research.</title>
        <authorList>
            <person name="McCartney M.A."/>
            <person name="Auch B."/>
            <person name="Kono T."/>
            <person name="Mallez S."/>
            <person name="Zhang Y."/>
            <person name="Obille A."/>
            <person name="Becker A."/>
            <person name="Abrahante J.E."/>
            <person name="Garbe J."/>
            <person name="Badalamenti J.P."/>
            <person name="Herman A."/>
            <person name="Mangelson H."/>
            <person name="Liachko I."/>
            <person name="Sullivan S."/>
            <person name="Sone E.D."/>
            <person name="Koren S."/>
            <person name="Silverstein K.A.T."/>
            <person name="Beckman K.B."/>
            <person name="Gohl D.M."/>
        </authorList>
    </citation>
    <scope>NUCLEOTIDE SEQUENCE</scope>
    <source>
        <strain evidence="10">Duluth1</strain>
        <tissue evidence="10">Whole animal</tissue>
    </source>
</reference>
<evidence type="ECO:0000313" key="10">
    <source>
        <dbReference type="EMBL" id="KAH3721537.1"/>
    </source>
</evidence>
<dbReference type="PANTHER" id="PTHR45793:SF5">
    <property type="entry name" value="HOMEOTIC PROTEIN OCELLILESS"/>
    <property type="match status" value="1"/>
</dbReference>
<evidence type="ECO:0000256" key="2">
    <source>
        <dbReference type="ARBA" id="ARBA00022473"/>
    </source>
</evidence>
<evidence type="ECO:0000313" key="11">
    <source>
        <dbReference type="Proteomes" id="UP000828390"/>
    </source>
</evidence>